<feature type="non-terminal residue" evidence="2">
    <location>
        <position position="1"/>
    </location>
</feature>
<dbReference type="Proteomes" id="UP001652625">
    <property type="component" value="Chromosome 06"/>
</dbReference>
<evidence type="ECO:0000313" key="1">
    <source>
        <dbReference type="Proteomes" id="UP001652625"/>
    </source>
</evidence>
<dbReference type="RefSeq" id="XP_065656061.1">
    <property type="nucleotide sequence ID" value="XM_065799989.1"/>
</dbReference>
<dbReference type="GeneID" id="105845405"/>
<sequence length="289" mass="34095">FNKKWRYCEKLRVLNKKLSSNLILHESHTSSDEASWIHLLTYLINFNTKSTIFNKYSSQHSKISHQLTLVTNSDGKYKEAKELIKSNITNTIIVDGWSCTIIDLFENVCRACKIVFRDVLSAEKHDRIKHNFLCNNISCERSQRGNGFYSTDELKKHLRKQKHCEHCLDKSFCNLETYKEHISEFHVLCKCPCNRYYRNIDDFIAHYCSFYPLPCLENVNCSGRFKNIDEQSFHHKTKHGSALPYFCLACYKQSKLKCFYNSEELMKHVNEAKHVGDSFHMFMLPNEME</sequence>
<accession>A0ABM4C3C9</accession>
<proteinExistence type="predicted"/>
<evidence type="ECO:0000313" key="2">
    <source>
        <dbReference type="RefSeq" id="XP_065656061.1"/>
    </source>
</evidence>
<reference evidence="2" key="1">
    <citation type="submission" date="2025-08" db="UniProtKB">
        <authorList>
            <consortium name="RefSeq"/>
        </authorList>
    </citation>
    <scope>IDENTIFICATION</scope>
</reference>
<keyword evidence="1" id="KW-1185">Reference proteome</keyword>
<name>A0ABM4C3C9_HYDVU</name>
<organism evidence="1 2">
    <name type="scientific">Hydra vulgaris</name>
    <name type="common">Hydra</name>
    <name type="synonym">Hydra attenuata</name>
    <dbReference type="NCBI Taxonomy" id="6087"/>
    <lineage>
        <taxon>Eukaryota</taxon>
        <taxon>Metazoa</taxon>
        <taxon>Cnidaria</taxon>
        <taxon>Hydrozoa</taxon>
        <taxon>Hydroidolina</taxon>
        <taxon>Anthoathecata</taxon>
        <taxon>Aplanulata</taxon>
        <taxon>Hydridae</taxon>
        <taxon>Hydra</taxon>
    </lineage>
</organism>
<gene>
    <name evidence="2" type="primary">LOC105845405</name>
</gene>
<protein>
    <submittedName>
        <fullName evidence="2">Uncharacterized protein LOC105845405 isoform X2</fullName>
    </submittedName>
</protein>